<keyword evidence="2" id="KW-0325">Glycoprotein</keyword>
<dbReference type="InterPro" id="IPR001480">
    <property type="entry name" value="Bulb-type_lectin_dom"/>
</dbReference>
<comment type="caution">
    <text evidence="4">The sequence shown here is derived from an EMBL/GenBank/DDBJ whole genome shotgun (WGS) entry which is preliminary data.</text>
</comment>
<keyword evidence="5" id="KW-1185">Reference proteome</keyword>
<evidence type="ECO:0000259" key="3">
    <source>
        <dbReference type="Pfam" id="PF01453"/>
    </source>
</evidence>
<keyword evidence="1" id="KW-0732">Signal</keyword>
<reference evidence="4" key="1">
    <citation type="journal article" date="2017" name="Nature">
        <title>The sunflower genome provides insights into oil metabolism, flowering and Asterid evolution.</title>
        <authorList>
            <person name="Badouin H."/>
            <person name="Gouzy J."/>
            <person name="Grassa C.J."/>
            <person name="Murat F."/>
            <person name="Staton S.E."/>
            <person name="Cottret L."/>
            <person name="Lelandais-Briere C."/>
            <person name="Owens G.L."/>
            <person name="Carrere S."/>
            <person name="Mayjonade B."/>
            <person name="Legrand L."/>
            <person name="Gill N."/>
            <person name="Kane N.C."/>
            <person name="Bowers J.E."/>
            <person name="Hubner S."/>
            <person name="Bellec A."/>
            <person name="Berard A."/>
            <person name="Berges H."/>
            <person name="Blanchet N."/>
            <person name="Boniface M.C."/>
            <person name="Brunel D."/>
            <person name="Catrice O."/>
            <person name="Chaidir N."/>
            <person name="Claudel C."/>
            <person name="Donnadieu C."/>
            <person name="Faraut T."/>
            <person name="Fievet G."/>
            <person name="Helmstetter N."/>
            <person name="King M."/>
            <person name="Knapp S.J."/>
            <person name="Lai Z."/>
            <person name="Le Paslier M.C."/>
            <person name="Lippi Y."/>
            <person name="Lorenzon L."/>
            <person name="Mandel J.R."/>
            <person name="Marage G."/>
            <person name="Marchand G."/>
            <person name="Marquand E."/>
            <person name="Bret-Mestries E."/>
            <person name="Morien E."/>
            <person name="Nambeesan S."/>
            <person name="Nguyen T."/>
            <person name="Pegot-Espagnet P."/>
            <person name="Pouilly N."/>
            <person name="Raftis F."/>
            <person name="Sallet E."/>
            <person name="Schiex T."/>
            <person name="Thomas J."/>
            <person name="Vandecasteele C."/>
            <person name="Vares D."/>
            <person name="Vear F."/>
            <person name="Vautrin S."/>
            <person name="Crespi M."/>
            <person name="Mangin B."/>
            <person name="Burke J.M."/>
            <person name="Salse J."/>
            <person name="Munos S."/>
            <person name="Vincourt P."/>
            <person name="Rieseberg L.H."/>
            <person name="Langlade N.B."/>
        </authorList>
    </citation>
    <scope>NUCLEOTIDE SEQUENCE</scope>
    <source>
        <tissue evidence="4">Leaves</tissue>
    </source>
</reference>
<evidence type="ECO:0000256" key="1">
    <source>
        <dbReference type="ARBA" id="ARBA00022729"/>
    </source>
</evidence>
<accession>A0A9K3DSZ2</accession>
<dbReference type="InterPro" id="IPR036426">
    <property type="entry name" value="Bulb-type_lectin_dom_sf"/>
</dbReference>
<dbReference type="SUPFAM" id="SSF51110">
    <property type="entry name" value="alpha-D-mannose-specific plant lectins"/>
    <property type="match status" value="1"/>
</dbReference>
<organism evidence="4 5">
    <name type="scientific">Helianthus annuus</name>
    <name type="common">Common sunflower</name>
    <dbReference type="NCBI Taxonomy" id="4232"/>
    <lineage>
        <taxon>Eukaryota</taxon>
        <taxon>Viridiplantae</taxon>
        <taxon>Streptophyta</taxon>
        <taxon>Embryophyta</taxon>
        <taxon>Tracheophyta</taxon>
        <taxon>Spermatophyta</taxon>
        <taxon>Magnoliopsida</taxon>
        <taxon>eudicotyledons</taxon>
        <taxon>Gunneridae</taxon>
        <taxon>Pentapetalae</taxon>
        <taxon>asterids</taxon>
        <taxon>campanulids</taxon>
        <taxon>Asterales</taxon>
        <taxon>Asteraceae</taxon>
        <taxon>Asteroideae</taxon>
        <taxon>Heliantheae alliance</taxon>
        <taxon>Heliantheae</taxon>
        <taxon>Helianthus</taxon>
    </lineage>
</organism>
<dbReference type="AlphaFoldDB" id="A0A9K3DSZ2"/>
<reference evidence="4" key="2">
    <citation type="submission" date="2020-06" db="EMBL/GenBank/DDBJ databases">
        <title>Helianthus annuus Genome sequencing and assembly Release 2.</title>
        <authorList>
            <person name="Gouzy J."/>
            <person name="Langlade N."/>
            <person name="Munos S."/>
        </authorList>
    </citation>
    <scope>NUCLEOTIDE SEQUENCE</scope>
    <source>
        <tissue evidence="4">Leaves</tissue>
    </source>
</reference>
<proteinExistence type="predicted"/>
<evidence type="ECO:0000313" key="4">
    <source>
        <dbReference type="EMBL" id="KAF5760188.1"/>
    </source>
</evidence>
<evidence type="ECO:0000256" key="2">
    <source>
        <dbReference type="ARBA" id="ARBA00023180"/>
    </source>
</evidence>
<dbReference type="Gramene" id="mRNA:HanXRQr2_Chr16g0750441">
    <property type="protein sequence ID" value="CDS:HanXRQr2_Chr16g0750441.1"/>
    <property type="gene ID" value="HanXRQr2_Chr16g0750441"/>
</dbReference>
<protein>
    <submittedName>
        <fullName evidence="4">Bulb-type lectin domain-containing protein</fullName>
    </submittedName>
</protein>
<dbReference type="Proteomes" id="UP000215914">
    <property type="component" value="Unassembled WGS sequence"/>
</dbReference>
<dbReference type="Pfam" id="PF01453">
    <property type="entry name" value="B_lectin"/>
    <property type="match status" value="1"/>
</dbReference>
<dbReference type="PANTHER" id="PTHR32444">
    <property type="entry name" value="BULB-TYPE LECTIN DOMAIN-CONTAINING PROTEIN"/>
    <property type="match status" value="1"/>
</dbReference>
<sequence>MSNNPVVVVQLLDTGNLIVWDRSTKNERVIWQSFDHPGNTFLPGMKFGKDLVTGRYGPWNGLKFQGLRMKNPNPIYSVQFVPWY</sequence>
<dbReference type="EMBL" id="MNCJ02000331">
    <property type="protein sequence ID" value="KAF5760188.1"/>
    <property type="molecule type" value="Genomic_DNA"/>
</dbReference>
<evidence type="ECO:0000313" key="5">
    <source>
        <dbReference type="Proteomes" id="UP000215914"/>
    </source>
</evidence>
<feature type="domain" description="Bulb-type lectin" evidence="3">
    <location>
        <begin position="6"/>
        <end position="55"/>
    </location>
</feature>
<gene>
    <name evidence="4" type="ORF">HanXRQr2_Chr16g0750441</name>
</gene>
<name>A0A9K3DSZ2_HELAN</name>
<dbReference type="PANTHER" id="PTHR32444:SF232">
    <property type="entry name" value="S-LOCUS GLYCOPROTEIN"/>
    <property type="match status" value="1"/>
</dbReference>